<keyword evidence="1" id="KW-0812">Transmembrane</keyword>
<dbReference type="EMBL" id="JABFTP020000165">
    <property type="protein sequence ID" value="KAL3284337.1"/>
    <property type="molecule type" value="Genomic_DNA"/>
</dbReference>
<dbReference type="Proteomes" id="UP001516400">
    <property type="component" value="Unassembled WGS sequence"/>
</dbReference>
<accession>A0ABD2P103</accession>
<evidence type="ECO:0000313" key="3">
    <source>
        <dbReference type="Proteomes" id="UP001516400"/>
    </source>
</evidence>
<keyword evidence="1" id="KW-1133">Transmembrane helix</keyword>
<evidence type="ECO:0000256" key="1">
    <source>
        <dbReference type="SAM" id="Phobius"/>
    </source>
</evidence>
<protein>
    <submittedName>
        <fullName evidence="2">Uncharacterized protein</fullName>
    </submittedName>
</protein>
<feature type="transmembrane region" description="Helical" evidence="1">
    <location>
        <begin position="104"/>
        <end position="122"/>
    </location>
</feature>
<sequence>MHAAKRTAGAFNAVGCDLALEQSQNRSSAVTGGLIGITKNEGAMQRWLLLYPFKSSIHSMLTSYLGIQSDSPGDSNSHSEWTQSRINTENRELIWTKSDVEFNIVIYLGNVCFAIFSLVNKIRDASLMLKKDTLLTTYENERFVKETKKLSDPIQKTKF</sequence>
<keyword evidence="3" id="KW-1185">Reference proteome</keyword>
<organism evidence="2 3">
    <name type="scientific">Cryptolaemus montrouzieri</name>
    <dbReference type="NCBI Taxonomy" id="559131"/>
    <lineage>
        <taxon>Eukaryota</taxon>
        <taxon>Metazoa</taxon>
        <taxon>Ecdysozoa</taxon>
        <taxon>Arthropoda</taxon>
        <taxon>Hexapoda</taxon>
        <taxon>Insecta</taxon>
        <taxon>Pterygota</taxon>
        <taxon>Neoptera</taxon>
        <taxon>Endopterygota</taxon>
        <taxon>Coleoptera</taxon>
        <taxon>Polyphaga</taxon>
        <taxon>Cucujiformia</taxon>
        <taxon>Coccinelloidea</taxon>
        <taxon>Coccinellidae</taxon>
        <taxon>Scymninae</taxon>
        <taxon>Scymnini</taxon>
        <taxon>Cryptolaemus</taxon>
    </lineage>
</organism>
<dbReference type="AlphaFoldDB" id="A0ABD2P103"/>
<comment type="caution">
    <text evidence="2">The sequence shown here is derived from an EMBL/GenBank/DDBJ whole genome shotgun (WGS) entry which is preliminary data.</text>
</comment>
<gene>
    <name evidence="2" type="ORF">HHI36_018501</name>
</gene>
<proteinExistence type="predicted"/>
<keyword evidence="1" id="KW-0472">Membrane</keyword>
<reference evidence="2 3" key="1">
    <citation type="journal article" date="2021" name="BMC Biol.">
        <title>Horizontally acquired antibacterial genes associated with adaptive radiation of ladybird beetles.</title>
        <authorList>
            <person name="Li H.S."/>
            <person name="Tang X.F."/>
            <person name="Huang Y.H."/>
            <person name="Xu Z.Y."/>
            <person name="Chen M.L."/>
            <person name="Du X.Y."/>
            <person name="Qiu B.Y."/>
            <person name="Chen P.T."/>
            <person name="Zhang W."/>
            <person name="Slipinski A."/>
            <person name="Escalona H.E."/>
            <person name="Waterhouse R.M."/>
            <person name="Zwick A."/>
            <person name="Pang H."/>
        </authorList>
    </citation>
    <scope>NUCLEOTIDE SEQUENCE [LARGE SCALE GENOMIC DNA]</scope>
    <source>
        <strain evidence="2">SYSU2018</strain>
    </source>
</reference>
<name>A0ABD2P103_9CUCU</name>
<evidence type="ECO:0000313" key="2">
    <source>
        <dbReference type="EMBL" id="KAL3284337.1"/>
    </source>
</evidence>